<accession>A0ABR3Y6H2</accession>
<proteinExistence type="inferred from homology"/>
<keyword evidence="1" id="KW-0346">Stress response</keyword>
<feature type="domain" description="SHSP" evidence="5">
    <location>
        <begin position="45"/>
        <end position="198"/>
    </location>
</feature>
<dbReference type="InterPro" id="IPR031107">
    <property type="entry name" value="Small_HSP"/>
</dbReference>
<evidence type="ECO:0000256" key="3">
    <source>
        <dbReference type="RuleBase" id="RU003616"/>
    </source>
</evidence>
<feature type="compositionally biased region" description="Low complexity" evidence="4">
    <location>
        <begin position="131"/>
        <end position="141"/>
    </location>
</feature>
<evidence type="ECO:0000313" key="6">
    <source>
        <dbReference type="EMBL" id="KAL1883892.1"/>
    </source>
</evidence>
<feature type="compositionally biased region" description="Basic and acidic residues" evidence="4">
    <location>
        <begin position="119"/>
        <end position="130"/>
    </location>
</feature>
<evidence type="ECO:0000259" key="5">
    <source>
        <dbReference type="PROSITE" id="PS01031"/>
    </source>
</evidence>
<dbReference type="EMBL" id="JAZHXJ010000005">
    <property type="protein sequence ID" value="KAL1883892.1"/>
    <property type="molecule type" value="Genomic_DNA"/>
</dbReference>
<organism evidence="6 7">
    <name type="scientific">Phialemonium thermophilum</name>
    <dbReference type="NCBI Taxonomy" id="223376"/>
    <lineage>
        <taxon>Eukaryota</taxon>
        <taxon>Fungi</taxon>
        <taxon>Dikarya</taxon>
        <taxon>Ascomycota</taxon>
        <taxon>Pezizomycotina</taxon>
        <taxon>Sordariomycetes</taxon>
        <taxon>Sordariomycetidae</taxon>
        <taxon>Cephalothecales</taxon>
        <taxon>Cephalothecaceae</taxon>
        <taxon>Phialemonium</taxon>
    </lineage>
</organism>
<dbReference type="Gene3D" id="2.60.40.790">
    <property type="match status" value="1"/>
</dbReference>
<evidence type="ECO:0000256" key="1">
    <source>
        <dbReference type="ARBA" id="ARBA00023016"/>
    </source>
</evidence>
<evidence type="ECO:0000256" key="2">
    <source>
        <dbReference type="PROSITE-ProRule" id="PRU00285"/>
    </source>
</evidence>
<feature type="region of interest" description="Disordered" evidence="4">
    <location>
        <begin position="98"/>
        <end position="146"/>
    </location>
</feature>
<reference evidence="6 7" key="1">
    <citation type="journal article" date="2024" name="Commun. Biol.">
        <title>Comparative genomic analysis of thermophilic fungi reveals convergent evolutionary adaptations and gene losses.</title>
        <authorList>
            <person name="Steindorff A.S."/>
            <person name="Aguilar-Pontes M.V."/>
            <person name="Robinson A.J."/>
            <person name="Andreopoulos B."/>
            <person name="LaButti K."/>
            <person name="Kuo A."/>
            <person name="Mondo S."/>
            <person name="Riley R."/>
            <person name="Otillar R."/>
            <person name="Haridas S."/>
            <person name="Lipzen A."/>
            <person name="Grimwood J."/>
            <person name="Schmutz J."/>
            <person name="Clum A."/>
            <person name="Reid I.D."/>
            <person name="Moisan M.C."/>
            <person name="Butler G."/>
            <person name="Nguyen T.T.M."/>
            <person name="Dewar K."/>
            <person name="Conant G."/>
            <person name="Drula E."/>
            <person name="Henrissat B."/>
            <person name="Hansel C."/>
            <person name="Singer S."/>
            <person name="Hutchinson M.I."/>
            <person name="de Vries R.P."/>
            <person name="Natvig D.O."/>
            <person name="Powell A.J."/>
            <person name="Tsang A."/>
            <person name="Grigoriev I.V."/>
        </authorList>
    </citation>
    <scope>NUCLEOTIDE SEQUENCE [LARGE SCALE GENOMIC DNA]</scope>
    <source>
        <strain evidence="6 7">ATCC 24622</strain>
    </source>
</reference>
<name>A0ABR3Y6H2_9PEZI</name>
<comment type="caution">
    <text evidence="6">The sequence shown here is derived from an EMBL/GenBank/DDBJ whole genome shotgun (WGS) entry which is preliminary data.</text>
</comment>
<dbReference type="PANTHER" id="PTHR11527">
    <property type="entry name" value="HEAT-SHOCK PROTEIN 20 FAMILY MEMBER"/>
    <property type="match status" value="1"/>
</dbReference>
<dbReference type="Proteomes" id="UP001586593">
    <property type="component" value="Unassembled WGS sequence"/>
</dbReference>
<dbReference type="Pfam" id="PF00011">
    <property type="entry name" value="HSP20"/>
    <property type="match status" value="1"/>
</dbReference>
<dbReference type="PROSITE" id="PS01031">
    <property type="entry name" value="SHSP"/>
    <property type="match status" value="1"/>
</dbReference>
<comment type="similarity">
    <text evidence="2 3">Belongs to the small heat shock protein (HSP20) family.</text>
</comment>
<dbReference type="CDD" id="cd06464">
    <property type="entry name" value="ACD_sHsps-like"/>
    <property type="match status" value="1"/>
</dbReference>
<dbReference type="InterPro" id="IPR008978">
    <property type="entry name" value="HSP20-like_chaperone"/>
</dbReference>
<dbReference type="InterPro" id="IPR002068">
    <property type="entry name" value="A-crystallin/Hsp20_dom"/>
</dbReference>
<evidence type="ECO:0000313" key="7">
    <source>
        <dbReference type="Proteomes" id="UP001586593"/>
    </source>
</evidence>
<protein>
    <recommendedName>
        <fullName evidence="5">SHSP domain-containing protein</fullName>
    </recommendedName>
</protein>
<dbReference type="SUPFAM" id="SSF49764">
    <property type="entry name" value="HSP20-like chaperones"/>
    <property type="match status" value="1"/>
</dbReference>
<evidence type="ECO:0000256" key="4">
    <source>
        <dbReference type="SAM" id="MobiDB-lite"/>
    </source>
</evidence>
<sequence length="198" mass="22258">MSLFPRTFYDPDVSFTPLFRLLDDFDNYTREVQGNAGGEGRRGRGATRFVNPKFDVRETENTYELHGELPGVERENLNIEFTEPQTLVISGRIERSYSSGTPPAGFVEDSQKKGAITEGGEKGKEAEAGKTDQQQQQQQQQPREKYWVSERSVGEFSRTFSFPTPVDHDGVKAGLNNGILNVSVPKAKKKEVRRIAIN</sequence>
<gene>
    <name evidence="6" type="ORF">VTK73DRAFT_7680</name>
</gene>
<keyword evidence="7" id="KW-1185">Reference proteome</keyword>